<sequence length="368" mass="41401">MHLNHGSIVETYLGSKLLECLKREQDLQHNHQINITSRKISLRSDKELFFIPLGGLVLKSCLENADTNSWENPTIHLAGIFNPEMDGEPPEKSPSIQSSSSDSRNLSLRRIAKSGEHLQFDYSMEPVRIHFLHCSFNNHSEMKSSHGAGGSGIFSDFKTTDSCYDYVSSSVKCDSNHEDSDMCNDTKIGDVIQFDVGVGFNGLLTRIVEILDLDRLTSLFKTNRTDKCEYNQFCDSYINRYLNIDRIRKFNNDPERVEASGRIRTAMQFVGGGKCVVQGNDFACTGYYACFDYVDRSCIAFHKFDRTNETLVADAREQLLLLSELGIDGSGMDSEDFGVLNGQAWLVDLGKNSLVDRTMKSSEIDKVE</sequence>
<dbReference type="Proteomes" id="UP001165064">
    <property type="component" value="Unassembled WGS sequence"/>
</dbReference>
<name>A0ACB5SZA4_AMBMO</name>
<comment type="caution">
    <text evidence="1">The sequence shown here is derived from an EMBL/GenBank/DDBJ whole genome shotgun (WGS) entry which is preliminary data.</text>
</comment>
<dbReference type="EMBL" id="BSXS01001889">
    <property type="protein sequence ID" value="GME77563.1"/>
    <property type="molecule type" value="Genomic_DNA"/>
</dbReference>
<accession>A0ACB5SZA4</accession>
<evidence type="ECO:0000313" key="1">
    <source>
        <dbReference type="EMBL" id="GME77563.1"/>
    </source>
</evidence>
<organism evidence="1 2">
    <name type="scientific">Ambrosiozyma monospora</name>
    <name type="common">Yeast</name>
    <name type="synonym">Endomycopsis monosporus</name>
    <dbReference type="NCBI Taxonomy" id="43982"/>
    <lineage>
        <taxon>Eukaryota</taxon>
        <taxon>Fungi</taxon>
        <taxon>Dikarya</taxon>
        <taxon>Ascomycota</taxon>
        <taxon>Saccharomycotina</taxon>
        <taxon>Pichiomycetes</taxon>
        <taxon>Pichiales</taxon>
        <taxon>Pichiaceae</taxon>
        <taxon>Ambrosiozyma</taxon>
    </lineage>
</organism>
<evidence type="ECO:0000313" key="2">
    <source>
        <dbReference type="Proteomes" id="UP001165064"/>
    </source>
</evidence>
<reference evidence="1" key="1">
    <citation type="submission" date="2023-04" db="EMBL/GenBank/DDBJ databases">
        <title>Ambrosiozyma monospora NBRC 10751.</title>
        <authorList>
            <person name="Ichikawa N."/>
            <person name="Sato H."/>
            <person name="Tonouchi N."/>
        </authorList>
    </citation>
    <scope>NUCLEOTIDE SEQUENCE</scope>
    <source>
        <strain evidence="1">NBRC 10751</strain>
    </source>
</reference>
<proteinExistence type="predicted"/>
<gene>
    <name evidence="1" type="ORF">Amon02_000308100</name>
</gene>
<protein>
    <submittedName>
        <fullName evidence="1">Unnamed protein product</fullName>
    </submittedName>
</protein>
<keyword evidence="2" id="KW-1185">Reference proteome</keyword>